<feature type="region of interest" description="Disordered" evidence="5">
    <location>
        <begin position="1"/>
        <end position="55"/>
    </location>
</feature>
<evidence type="ECO:0000313" key="7">
    <source>
        <dbReference type="EMBL" id="QRC95139.1"/>
    </source>
</evidence>
<dbReference type="PANTHER" id="PTHR11850">
    <property type="entry name" value="HOMEOBOX PROTEIN TRANSCRIPTION FACTORS"/>
    <property type="match status" value="1"/>
</dbReference>
<evidence type="ECO:0000259" key="6">
    <source>
        <dbReference type="PROSITE" id="PS50071"/>
    </source>
</evidence>
<dbReference type="AlphaFoldDB" id="A0A7U2EY25"/>
<keyword evidence="2 4" id="KW-0371">Homeobox</keyword>
<dbReference type="SMART" id="SM00389">
    <property type="entry name" value="HOX"/>
    <property type="match status" value="1"/>
</dbReference>
<dbReference type="OrthoDB" id="10056939at2759"/>
<keyword evidence="1 4" id="KW-0238">DNA-binding</keyword>
<feature type="region of interest" description="Disordered" evidence="5">
    <location>
        <begin position="67"/>
        <end position="93"/>
    </location>
</feature>
<evidence type="ECO:0000313" key="8">
    <source>
        <dbReference type="Proteomes" id="UP000663193"/>
    </source>
</evidence>
<dbReference type="PROSITE" id="PS50071">
    <property type="entry name" value="HOMEOBOX_2"/>
    <property type="match status" value="1"/>
</dbReference>
<dbReference type="GO" id="GO:0006355">
    <property type="term" value="P:regulation of DNA-templated transcription"/>
    <property type="evidence" value="ECO:0007669"/>
    <property type="project" value="InterPro"/>
</dbReference>
<comment type="subcellular location">
    <subcellularLocation>
        <location evidence="4">Nucleus</location>
    </subcellularLocation>
</comment>
<dbReference type="EMBL" id="CP069027">
    <property type="protein sequence ID" value="QRC95139.1"/>
    <property type="molecule type" value="Genomic_DNA"/>
</dbReference>
<dbReference type="Gene3D" id="1.10.10.60">
    <property type="entry name" value="Homeodomain-like"/>
    <property type="match status" value="1"/>
</dbReference>
<feature type="region of interest" description="Disordered" evidence="5">
    <location>
        <begin position="179"/>
        <end position="201"/>
    </location>
</feature>
<dbReference type="InterPro" id="IPR001356">
    <property type="entry name" value="HD"/>
</dbReference>
<dbReference type="InterPro" id="IPR008422">
    <property type="entry name" value="KN_HD"/>
</dbReference>
<feature type="DNA-binding region" description="Homeobox" evidence="4">
    <location>
        <begin position="269"/>
        <end position="331"/>
    </location>
</feature>
<evidence type="ECO:0000256" key="3">
    <source>
        <dbReference type="ARBA" id="ARBA00023242"/>
    </source>
</evidence>
<dbReference type="Pfam" id="PF05920">
    <property type="entry name" value="Homeobox_KN"/>
    <property type="match status" value="1"/>
</dbReference>
<dbReference type="InterPro" id="IPR050224">
    <property type="entry name" value="TALE_homeobox"/>
</dbReference>
<name>A0A7U2EY25_PHANO</name>
<dbReference type="GO" id="GO:0005634">
    <property type="term" value="C:nucleus"/>
    <property type="evidence" value="ECO:0007669"/>
    <property type="project" value="UniProtKB-SubCell"/>
</dbReference>
<dbReference type="GO" id="GO:0003677">
    <property type="term" value="F:DNA binding"/>
    <property type="evidence" value="ECO:0007669"/>
    <property type="project" value="UniProtKB-UniRule"/>
</dbReference>
<evidence type="ECO:0000256" key="5">
    <source>
        <dbReference type="SAM" id="MobiDB-lite"/>
    </source>
</evidence>
<accession>A0A7U2EY25</accession>
<evidence type="ECO:0000256" key="1">
    <source>
        <dbReference type="ARBA" id="ARBA00023125"/>
    </source>
</evidence>
<keyword evidence="3 4" id="KW-0539">Nucleus</keyword>
<dbReference type="Proteomes" id="UP000663193">
    <property type="component" value="Chromosome 5"/>
</dbReference>
<feature type="region of interest" description="Disordered" evidence="5">
    <location>
        <begin position="325"/>
        <end position="346"/>
    </location>
</feature>
<proteinExistence type="predicted"/>
<dbReference type="VEuPathDB" id="FungiDB:JI435_028610"/>
<reference evidence="8" key="1">
    <citation type="journal article" date="2021" name="BMC Genomics">
        <title>Chromosome-level genome assembly and manually-curated proteome of model necrotroph Parastagonospora nodorum Sn15 reveals a genome-wide trove of candidate effector homologs, and redundancy of virulence-related functions within an accessory chromosome.</title>
        <authorList>
            <person name="Bertazzoni S."/>
            <person name="Jones D.A.B."/>
            <person name="Phan H.T."/>
            <person name="Tan K.-C."/>
            <person name="Hane J.K."/>
        </authorList>
    </citation>
    <scope>NUCLEOTIDE SEQUENCE [LARGE SCALE GENOMIC DNA]</scope>
    <source>
        <strain evidence="8">SN15 / ATCC MYA-4574 / FGSC 10173)</strain>
    </source>
</reference>
<keyword evidence="8" id="KW-1185">Reference proteome</keyword>
<sequence>MEYLTLQDIPHRHYNPLHSHSMASSQYTERRMGSLAANPNSRSSPPIQPNERGYADKLPSFSEFLDTTRADHTPPHTPSRRQGSHDESPGGARLQFDDILWQDKGHRRIDTLGDIYAQTGRANGSDAHPQDHRRMSSVADPTLTRRNSPAYAPAPTQQHRPSYSYPAPQVQAAYTTHMRHHSSPAPPQQPVYRHSPSHQGLAAPGAYPPPAPQGGSVHVHRPSYYQEHAPAPAYAYGTPYVVAAHPGYENGYGEVRFQQHVGADPNNFNRKRRGNLPKESTNMLKQWFSQHRSQPYPTEDQKIELCNITGLTMNQVSNWFINARRRAPQKEAREREANGGRGTEER</sequence>
<dbReference type="InterPro" id="IPR009057">
    <property type="entry name" value="Homeodomain-like_sf"/>
</dbReference>
<evidence type="ECO:0000256" key="2">
    <source>
        <dbReference type="ARBA" id="ARBA00023155"/>
    </source>
</evidence>
<dbReference type="SUPFAM" id="SSF46689">
    <property type="entry name" value="Homeodomain-like"/>
    <property type="match status" value="1"/>
</dbReference>
<protein>
    <recommendedName>
        <fullName evidence="6">Homeobox domain-containing protein</fullName>
    </recommendedName>
</protein>
<feature type="domain" description="Homeobox" evidence="6">
    <location>
        <begin position="267"/>
        <end position="330"/>
    </location>
</feature>
<gene>
    <name evidence="7" type="ORF">JI435_028610</name>
</gene>
<feature type="region of interest" description="Disordered" evidence="5">
    <location>
        <begin position="120"/>
        <end position="164"/>
    </location>
</feature>
<dbReference type="CDD" id="cd00086">
    <property type="entry name" value="homeodomain"/>
    <property type="match status" value="1"/>
</dbReference>
<feature type="compositionally biased region" description="Basic and acidic residues" evidence="5">
    <location>
        <begin position="328"/>
        <end position="346"/>
    </location>
</feature>
<organism evidence="7 8">
    <name type="scientific">Phaeosphaeria nodorum (strain SN15 / ATCC MYA-4574 / FGSC 10173)</name>
    <name type="common">Glume blotch fungus</name>
    <name type="synonym">Parastagonospora nodorum</name>
    <dbReference type="NCBI Taxonomy" id="321614"/>
    <lineage>
        <taxon>Eukaryota</taxon>
        <taxon>Fungi</taxon>
        <taxon>Dikarya</taxon>
        <taxon>Ascomycota</taxon>
        <taxon>Pezizomycotina</taxon>
        <taxon>Dothideomycetes</taxon>
        <taxon>Pleosporomycetidae</taxon>
        <taxon>Pleosporales</taxon>
        <taxon>Pleosporineae</taxon>
        <taxon>Phaeosphaeriaceae</taxon>
        <taxon>Parastagonospora</taxon>
    </lineage>
</organism>
<evidence type="ECO:0000256" key="4">
    <source>
        <dbReference type="PROSITE-ProRule" id="PRU00108"/>
    </source>
</evidence>